<evidence type="ECO:0000313" key="2">
    <source>
        <dbReference type="Proteomes" id="UP001501509"/>
    </source>
</evidence>
<organism evidence="1 2">
    <name type="scientific">Actinomadura fulvescens</name>
    <dbReference type="NCBI Taxonomy" id="46160"/>
    <lineage>
        <taxon>Bacteria</taxon>
        <taxon>Bacillati</taxon>
        <taxon>Actinomycetota</taxon>
        <taxon>Actinomycetes</taxon>
        <taxon>Streptosporangiales</taxon>
        <taxon>Thermomonosporaceae</taxon>
        <taxon>Actinomadura</taxon>
    </lineage>
</organism>
<dbReference type="EMBL" id="BAAATD010000012">
    <property type="protein sequence ID" value="GAA2625941.1"/>
    <property type="molecule type" value="Genomic_DNA"/>
</dbReference>
<keyword evidence="2" id="KW-1185">Reference proteome</keyword>
<accession>A0ABP6CW89</accession>
<proteinExistence type="predicted"/>
<evidence type="ECO:0000313" key="1">
    <source>
        <dbReference type="EMBL" id="GAA2625941.1"/>
    </source>
</evidence>
<protein>
    <submittedName>
        <fullName evidence="1">Uncharacterized protein</fullName>
    </submittedName>
</protein>
<comment type="caution">
    <text evidence="1">The sequence shown here is derived from an EMBL/GenBank/DDBJ whole genome shotgun (WGS) entry which is preliminary data.</text>
</comment>
<reference evidence="2" key="1">
    <citation type="journal article" date="2019" name="Int. J. Syst. Evol. Microbiol.">
        <title>The Global Catalogue of Microorganisms (GCM) 10K type strain sequencing project: providing services to taxonomists for standard genome sequencing and annotation.</title>
        <authorList>
            <consortium name="The Broad Institute Genomics Platform"/>
            <consortium name="The Broad Institute Genome Sequencing Center for Infectious Disease"/>
            <person name="Wu L."/>
            <person name="Ma J."/>
        </authorList>
    </citation>
    <scope>NUCLEOTIDE SEQUENCE [LARGE SCALE GENOMIC DNA]</scope>
    <source>
        <strain evidence="2">JCM 6833</strain>
    </source>
</reference>
<dbReference type="Proteomes" id="UP001501509">
    <property type="component" value="Unassembled WGS sequence"/>
</dbReference>
<name>A0ABP6CW89_9ACTN</name>
<sequence>MYGDETARSDEAKRFVLQTAEQLLADPAPEPVLPSPDRDRQLTLDQLIDFSRRRA</sequence>
<gene>
    <name evidence="1" type="ORF">GCM10010411_73480</name>
</gene>